<evidence type="ECO:0008006" key="3">
    <source>
        <dbReference type="Google" id="ProtNLM"/>
    </source>
</evidence>
<protein>
    <recommendedName>
        <fullName evidence="3">Restriction alleviation protein, Lar family</fullName>
    </recommendedName>
</protein>
<name>A0A1Y0Y0J1_ACEPA</name>
<dbReference type="EMBL" id="CP021509">
    <property type="protein sequence ID" value="ARW48698.1"/>
    <property type="molecule type" value="Genomic_DNA"/>
</dbReference>
<dbReference type="Proteomes" id="UP000196205">
    <property type="component" value="Chromosome"/>
</dbReference>
<accession>A0A1Y0Y0J1</accession>
<sequence length="60" mass="6530">MSEGLKPCPFCGATNNHLQLRYIGGEVFFVACNECITEGPARKIQSEAITAWNTRAGEKA</sequence>
<reference evidence="1 2" key="1">
    <citation type="submission" date="2017-05" db="EMBL/GenBank/DDBJ databases">
        <title>Genome sequence of Acetobacter pasteurianus subsp. pasteurianus strain SRCM101342.</title>
        <authorList>
            <person name="Cho S.H."/>
        </authorList>
    </citation>
    <scope>NUCLEOTIDE SEQUENCE [LARGE SCALE GENOMIC DNA]</scope>
    <source>
        <strain evidence="1 2">SRCM101342</strain>
    </source>
</reference>
<organism evidence="1 2">
    <name type="scientific">Acetobacter pasteurianus subsp. pasteurianus</name>
    <dbReference type="NCBI Taxonomy" id="481145"/>
    <lineage>
        <taxon>Bacteria</taxon>
        <taxon>Pseudomonadati</taxon>
        <taxon>Pseudomonadota</taxon>
        <taxon>Alphaproteobacteria</taxon>
        <taxon>Acetobacterales</taxon>
        <taxon>Acetobacteraceae</taxon>
        <taxon>Acetobacter</taxon>
    </lineage>
</organism>
<dbReference type="InterPro" id="IPR019908">
    <property type="entry name" value="Toxin_RalR"/>
</dbReference>
<evidence type="ECO:0000313" key="2">
    <source>
        <dbReference type="Proteomes" id="UP000196205"/>
    </source>
</evidence>
<dbReference type="Pfam" id="PF14354">
    <property type="entry name" value="Lar_restr_allev"/>
    <property type="match status" value="1"/>
</dbReference>
<evidence type="ECO:0000313" key="1">
    <source>
        <dbReference type="EMBL" id="ARW48698.1"/>
    </source>
</evidence>
<gene>
    <name evidence="1" type="ORF">S1001342_02399</name>
</gene>
<dbReference type="RefSeq" id="WP_087652009.1">
    <property type="nucleotide sequence ID" value="NZ_CP021509.1"/>
</dbReference>
<dbReference type="NCBIfam" id="TIGR03655">
    <property type="entry name" value="anti_R_Lar"/>
    <property type="match status" value="1"/>
</dbReference>
<dbReference type="OrthoDB" id="7219996at2"/>
<proteinExistence type="predicted"/>
<dbReference type="AlphaFoldDB" id="A0A1Y0Y0J1"/>